<dbReference type="EMBL" id="CM037156">
    <property type="protein sequence ID" value="KAH7837164.1"/>
    <property type="molecule type" value="Genomic_DNA"/>
</dbReference>
<protein>
    <submittedName>
        <fullName evidence="1">Uncharacterized protein</fullName>
    </submittedName>
</protein>
<evidence type="ECO:0000313" key="1">
    <source>
        <dbReference type="EMBL" id="KAH7837164.1"/>
    </source>
</evidence>
<gene>
    <name evidence="1" type="ORF">Vadar_010423</name>
</gene>
<evidence type="ECO:0000313" key="2">
    <source>
        <dbReference type="Proteomes" id="UP000828048"/>
    </source>
</evidence>
<proteinExistence type="predicted"/>
<comment type="caution">
    <text evidence="1">The sequence shown here is derived from an EMBL/GenBank/DDBJ whole genome shotgun (WGS) entry which is preliminary data.</text>
</comment>
<reference evidence="1 2" key="1">
    <citation type="journal article" date="2021" name="Hortic Res">
        <title>High-quality reference genome and annotation aids understanding of berry development for evergreen blueberry (Vaccinium darrowii).</title>
        <authorList>
            <person name="Yu J."/>
            <person name="Hulse-Kemp A.M."/>
            <person name="Babiker E."/>
            <person name="Staton M."/>
        </authorList>
    </citation>
    <scope>NUCLEOTIDE SEQUENCE [LARGE SCALE GENOMIC DNA]</scope>
    <source>
        <strain evidence="2">cv. NJ 8807/NJ 8810</strain>
        <tissue evidence="1">Young leaf</tissue>
    </source>
</reference>
<name>A0ACB7X9U5_9ERIC</name>
<sequence length="235" mass="26788">MEYSPGVTECLGFSTNTKVVLRGIARGALSIINGGGYHGRLRNDGCQKKFQESLLRLHYWELKGSFFQSYLIRALCFIMDLSSVTGRARELQRPCLGFAEAHCGCPAFRIPPFESSVKDMVLLLRMTLVMNIELVVSAPTSSALQFQVHCRSSECVEESRQVNATLQREKVYKKQVAEEKMKHLEAMREIEMAKNLLAKEAYEKRIAELKALKESMEKKKQIDTLFFIRQQVQKG</sequence>
<accession>A0ACB7X9U5</accession>
<keyword evidence="2" id="KW-1185">Reference proteome</keyword>
<dbReference type="Proteomes" id="UP000828048">
    <property type="component" value="Chromosome 6"/>
</dbReference>
<organism evidence="1 2">
    <name type="scientific">Vaccinium darrowii</name>
    <dbReference type="NCBI Taxonomy" id="229202"/>
    <lineage>
        <taxon>Eukaryota</taxon>
        <taxon>Viridiplantae</taxon>
        <taxon>Streptophyta</taxon>
        <taxon>Embryophyta</taxon>
        <taxon>Tracheophyta</taxon>
        <taxon>Spermatophyta</taxon>
        <taxon>Magnoliopsida</taxon>
        <taxon>eudicotyledons</taxon>
        <taxon>Gunneridae</taxon>
        <taxon>Pentapetalae</taxon>
        <taxon>asterids</taxon>
        <taxon>Ericales</taxon>
        <taxon>Ericaceae</taxon>
        <taxon>Vaccinioideae</taxon>
        <taxon>Vaccinieae</taxon>
        <taxon>Vaccinium</taxon>
    </lineage>
</organism>